<keyword evidence="3" id="KW-1185">Reference proteome</keyword>
<evidence type="ECO:0000313" key="3">
    <source>
        <dbReference type="Proteomes" id="UP000594342"/>
    </source>
</evidence>
<sequence>MPKRNEITMREEEIEEEEVEVSPKQANKGESNQCSKSKLEQMIRDISGDEDELPKKSVSKYPTKKSPPAKKDDSDDSDEEVKPSKSKSNADSKARAKTRYEEAKKQMNDINNQAKAIRKIQKDRESLYAEKPKLKAKSKSRSKSRSKSKSKGRSKSRSPSPPRKYKNQSIEKRKKIESSEDEEVVVPKSKKQIKQDLELDVDIDPNIQKKQNRPDGSKLTGDVVSRMKNSEDTRVSNTMFVSTKEFSLDDLSVKRGKLIDGGNNKYDKSSRYNRNARTYQYYDVVYNYNNSAKAKTSSVADKGDSLSDILGLYGDSLQLDSSKRGLRKSKSPKTTNAPLDHRNSQCEMFDALIRDIRAKVVQLIVADQPVGTFDDEIVQRLIDNKWSDVKLLHDQDGALKSRVIRLGTVAENNQNKDIATVEDINALLRDYRYNKPNTDSHYRANIIVKFKCVVYSDPKNPYGNQKLIGFTPFVSTMEMFYNKSRTVPVINSNEKVVLLDNTLVL</sequence>
<comment type="caution">
    <text evidence="2">The sequence shown here is derived from an EMBL/GenBank/DDBJ whole genome shotgun (WGS) entry which is preliminary data.</text>
</comment>
<evidence type="ECO:0000313" key="2">
    <source>
        <dbReference type="EMBL" id="VBB18473.1"/>
    </source>
</evidence>
<feature type="region of interest" description="Disordered" evidence="1">
    <location>
        <begin position="1"/>
        <end position="222"/>
    </location>
</feature>
<proteinExistence type="predicted"/>
<feature type="compositionally biased region" description="Basic and acidic residues" evidence="1">
    <location>
        <begin position="80"/>
        <end position="107"/>
    </location>
</feature>
<dbReference type="EMBL" id="UPSH01000001">
    <property type="protein sequence ID" value="VBB18473.1"/>
    <property type="molecule type" value="Genomic_DNA"/>
</dbReference>
<gene>
    <name evidence="2" type="ORF">YASMINEVIRUS_936</name>
</gene>
<accession>A0A5K0UAJ5</accession>
<name>A0A5K0UAJ5_9VIRU</name>
<dbReference type="Proteomes" id="UP000594342">
    <property type="component" value="Unassembled WGS sequence"/>
</dbReference>
<feature type="compositionally biased region" description="Basic and acidic residues" evidence="1">
    <location>
        <begin position="37"/>
        <end position="47"/>
    </location>
</feature>
<reference evidence="2 3" key="1">
    <citation type="submission" date="2018-10" db="EMBL/GenBank/DDBJ databases">
        <authorList>
            <consortium name="IHU Genomes"/>
        </authorList>
    </citation>
    <scope>NUCLEOTIDE SEQUENCE [LARGE SCALE GENOMIC DNA]</scope>
    <source>
        <strain evidence="2 3">A1</strain>
    </source>
</reference>
<feature type="compositionally biased region" description="Polar residues" evidence="1">
    <location>
        <begin position="24"/>
        <end position="36"/>
    </location>
</feature>
<evidence type="ECO:0000256" key="1">
    <source>
        <dbReference type="SAM" id="MobiDB-lite"/>
    </source>
</evidence>
<organism evidence="2 3">
    <name type="scientific">Yasminevirus sp. GU-2018</name>
    <dbReference type="NCBI Taxonomy" id="2420051"/>
    <lineage>
        <taxon>Viruses</taxon>
        <taxon>Varidnaviria</taxon>
        <taxon>Bamfordvirae</taxon>
        <taxon>Nucleocytoviricota</taxon>
        <taxon>Megaviricetes</taxon>
        <taxon>Imitervirales</taxon>
        <taxon>Mimiviridae</taxon>
        <taxon>Klosneuvirinae</taxon>
        <taxon>Yasminevirus</taxon>
        <taxon>Yasminevirus saudimassiliense</taxon>
    </lineage>
</organism>
<feature type="compositionally biased region" description="Basic and acidic residues" evidence="1">
    <location>
        <begin position="1"/>
        <end position="11"/>
    </location>
</feature>
<feature type="compositionally biased region" description="Basic and acidic residues" evidence="1">
    <location>
        <begin position="120"/>
        <end position="133"/>
    </location>
</feature>
<protein>
    <submittedName>
        <fullName evidence="2">Uncharacterized protein</fullName>
    </submittedName>
</protein>
<feature type="compositionally biased region" description="Basic residues" evidence="1">
    <location>
        <begin position="134"/>
        <end position="156"/>
    </location>
</feature>
<feature type="compositionally biased region" description="Basic and acidic residues" evidence="1">
    <location>
        <begin position="169"/>
        <end position="178"/>
    </location>
</feature>